<dbReference type="Proteomes" id="UP001175227">
    <property type="component" value="Unassembled WGS sequence"/>
</dbReference>
<reference evidence="1" key="1">
    <citation type="submission" date="2023-06" db="EMBL/GenBank/DDBJ databases">
        <authorList>
            <consortium name="Lawrence Berkeley National Laboratory"/>
            <person name="Ahrendt S."/>
            <person name="Sahu N."/>
            <person name="Indic B."/>
            <person name="Wong-Bajracharya J."/>
            <person name="Merenyi Z."/>
            <person name="Ke H.-M."/>
            <person name="Monk M."/>
            <person name="Kocsube S."/>
            <person name="Drula E."/>
            <person name="Lipzen A."/>
            <person name="Balint B."/>
            <person name="Henrissat B."/>
            <person name="Andreopoulos B."/>
            <person name="Martin F.M."/>
            <person name="Harder C.B."/>
            <person name="Rigling D."/>
            <person name="Ford K.L."/>
            <person name="Foster G.D."/>
            <person name="Pangilinan J."/>
            <person name="Papanicolaou A."/>
            <person name="Barry K."/>
            <person name="LaButti K."/>
            <person name="Viragh M."/>
            <person name="Koriabine M."/>
            <person name="Yan M."/>
            <person name="Riley R."/>
            <person name="Champramary S."/>
            <person name="Plett K.L."/>
            <person name="Tsai I.J."/>
            <person name="Slot J."/>
            <person name="Sipos G."/>
            <person name="Plett J."/>
            <person name="Nagy L.G."/>
            <person name="Grigoriev I.V."/>
        </authorList>
    </citation>
    <scope>NUCLEOTIDE SEQUENCE</scope>
    <source>
        <strain evidence="1">ICMP 16352</strain>
    </source>
</reference>
<proteinExistence type="predicted"/>
<evidence type="ECO:0000313" key="2">
    <source>
        <dbReference type="Proteomes" id="UP001175227"/>
    </source>
</evidence>
<dbReference type="EMBL" id="JAUEPR010000003">
    <property type="protein sequence ID" value="KAK0487764.1"/>
    <property type="molecule type" value="Genomic_DNA"/>
</dbReference>
<evidence type="ECO:0000313" key="1">
    <source>
        <dbReference type="EMBL" id="KAK0487764.1"/>
    </source>
</evidence>
<dbReference type="AlphaFoldDB" id="A0AA39PPE1"/>
<protein>
    <submittedName>
        <fullName evidence="1">Uncharacterized protein</fullName>
    </submittedName>
</protein>
<organism evidence="1 2">
    <name type="scientific">Armillaria novae-zelandiae</name>
    <dbReference type="NCBI Taxonomy" id="153914"/>
    <lineage>
        <taxon>Eukaryota</taxon>
        <taxon>Fungi</taxon>
        <taxon>Dikarya</taxon>
        <taxon>Basidiomycota</taxon>
        <taxon>Agaricomycotina</taxon>
        <taxon>Agaricomycetes</taxon>
        <taxon>Agaricomycetidae</taxon>
        <taxon>Agaricales</taxon>
        <taxon>Marasmiineae</taxon>
        <taxon>Physalacriaceae</taxon>
        <taxon>Armillaria</taxon>
    </lineage>
</organism>
<gene>
    <name evidence="1" type="ORF">IW261DRAFT_1415385</name>
</gene>
<name>A0AA39PPE1_9AGAR</name>
<accession>A0AA39PPE1</accession>
<keyword evidence="2" id="KW-1185">Reference proteome</keyword>
<comment type="caution">
    <text evidence="1">The sequence shown here is derived from an EMBL/GenBank/DDBJ whole genome shotgun (WGS) entry which is preliminary data.</text>
</comment>
<sequence length="228" mass="25465">MHQVAWHVRQLLVQRWTDPLMPPFPYEHAYSDAGRAPREAVNMACRHISKSVDREFKDEAIFIVPTDKLTGLKIPPAVTDQRKTAIHWRQTLNGIMDDKLVKNITKREGSLGAGVAFKWGLHASNIFFAQNTVRDSYTTIGGMAGHPRHLTLSSATSEEHECRGDAGILVWGWALAGGGHGVGVCKHQRDCQRDHSRKNGTRPPHPLLQSRTMVDTLTGIGITKWSHK</sequence>